<gene>
    <name evidence="2" type="ORF">BN2475_420016</name>
</gene>
<feature type="chain" id="PRO_5012749386" evidence="1">
    <location>
        <begin position="30"/>
        <end position="111"/>
    </location>
</feature>
<evidence type="ECO:0000313" key="3">
    <source>
        <dbReference type="Proteomes" id="UP000187012"/>
    </source>
</evidence>
<keyword evidence="2" id="KW-0675">Receptor</keyword>
<keyword evidence="3" id="KW-1185">Reference proteome</keyword>
<proteinExistence type="predicted"/>
<reference evidence="2 3" key="1">
    <citation type="submission" date="2016-12" db="EMBL/GenBank/DDBJ databases">
        <authorList>
            <person name="Song W.-J."/>
            <person name="Kurnit D.M."/>
        </authorList>
    </citation>
    <scope>NUCLEOTIDE SEQUENCE [LARGE SCALE GENOMIC DNA]</scope>
    <source>
        <strain evidence="2 3">STM7296</strain>
    </source>
</reference>
<dbReference type="SUPFAM" id="SSF53822">
    <property type="entry name" value="Periplasmic binding protein-like I"/>
    <property type="match status" value="1"/>
</dbReference>
<keyword evidence="1" id="KW-0732">Signal</keyword>
<dbReference type="InterPro" id="IPR028082">
    <property type="entry name" value="Peripla_BP_I"/>
</dbReference>
<evidence type="ECO:0000313" key="2">
    <source>
        <dbReference type="EMBL" id="SIT43253.1"/>
    </source>
</evidence>
<evidence type="ECO:0000256" key="1">
    <source>
        <dbReference type="SAM" id="SignalP"/>
    </source>
</evidence>
<dbReference type="AlphaFoldDB" id="A0A1N7S7A8"/>
<accession>A0A1N7S7A8</accession>
<dbReference type="STRING" id="1247936.BN2475_420016"/>
<dbReference type="EMBL" id="CYGX02000042">
    <property type="protein sequence ID" value="SIT43253.1"/>
    <property type="molecule type" value="Genomic_DNA"/>
</dbReference>
<name>A0A1N7S7A8_9BURK</name>
<feature type="signal peptide" evidence="1">
    <location>
        <begin position="1"/>
        <end position="29"/>
    </location>
</feature>
<protein>
    <submittedName>
        <fullName evidence="2">Extracellular ligand-binding receptor</fullName>
    </submittedName>
</protein>
<dbReference type="Proteomes" id="UP000187012">
    <property type="component" value="Unassembled WGS sequence"/>
</dbReference>
<dbReference type="Gene3D" id="3.40.50.2300">
    <property type="match status" value="2"/>
</dbReference>
<organism evidence="2 3">
    <name type="scientific">Paraburkholderia ribeironis</name>
    <dbReference type="NCBI Taxonomy" id="1247936"/>
    <lineage>
        <taxon>Bacteria</taxon>
        <taxon>Pseudomonadati</taxon>
        <taxon>Pseudomonadota</taxon>
        <taxon>Betaproteobacteria</taxon>
        <taxon>Burkholderiales</taxon>
        <taxon>Burkholderiaceae</taxon>
        <taxon>Paraburkholderia</taxon>
    </lineage>
</organism>
<sequence>MINMFKLHSLVVAVVGVTLFAASVQFASAEQVVKIGISAPLTGLNAANGKDMETGVRKALEEANAQHIAVLDERTAFGQGAVQEFKKAVQAAGGKIIVTEYTNDKAVEFNA</sequence>